<evidence type="ECO:0000313" key="4">
    <source>
        <dbReference type="EMBL" id="RZF58332.1"/>
    </source>
</evidence>
<accession>A0A4Q6XLU8</accession>
<dbReference type="Proteomes" id="UP000292855">
    <property type="component" value="Unassembled WGS sequence"/>
</dbReference>
<dbReference type="InterPro" id="IPR032527">
    <property type="entry name" value="DUF4959"/>
</dbReference>
<keyword evidence="5" id="KW-1185">Reference proteome</keyword>
<dbReference type="AlphaFoldDB" id="A0A4Q6XLU8"/>
<evidence type="ECO:0000259" key="2">
    <source>
        <dbReference type="Pfam" id="PF16391"/>
    </source>
</evidence>
<dbReference type="RefSeq" id="WP_130142882.1">
    <property type="nucleotide sequence ID" value="NZ_SGIT01000004.1"/>
</dbReference>
<gene>
    <name evidence="4" type="ORF">EWE74_17090</name>
</gene>
<dbReference type="InterPro" id="IPR032164">
    <property type="entry name" value="DUF5000"/>
</dbReference>
<organism evidence="4 5">
    <name type="scientific">Sphingobacterium corticibacterium</name>
    <dbReference type="NCBI Taxonomy" id="2484746"/>
    <lineage>
        <taxon>Bacteria</taxon>
        <taxon>Pseudomonadati</taxon>
        <taxon>Bacteroidota</taxon>
        <taxon>Sphingobacteriia</taxon>
        <taxon>Sphingobacteriales</taxon>
        <taxon>Sphingobacteriaceae</taxon>
        <taxon>Sphingobacterium</taxon>
    </lineage>
</organism>
<feature type="domain" description="DUF5126" evidence="3">
    <location>
        <begin position="130"/>
        <end position="226"/>
    </location>
</feature>
<comment type="caution">
    <text evidence="4">The sequence shown here is derived from an EMBL/GenBank/DDBJ whole genome shotgun (WGS) entry which is preliminary data.</text>
</comment>
<evidence type="ECO:0000313" key="5">
    <source>
        <dbReference type="Proteomes" id="UP000292855"/>
    </source>
</evidence>
<dbReference type="OrthoDB" id="626236at2"/>
<feature type="domain" description="DUF5000" evidence="2">
    <location>
        <begin position="292"/>
        <end position="445"/>
    </location>
</feature>
<dbReference type="Pfam" id="PF17166">
    <property type="entry name" value="DUF5126"/>
    <property type="match status" value="1"/>
</dbReference>
<dbReference type="EMBL" id="SGIT01000004">
    <property type="protein sequence ID" value="RZF58332.1"/>
    <property type="molecule type" value="Genomic_DNA"/>
</dbReference>
<name>A0A4Q6XLU8_9SPHI</name>
<dbReference type="Gene3D" id="2.60.120.260">
    <property type="entry name" value="Galactose-binding domain-like"/>
    <property type="match status" value="1"/>
</dbReference>
<reference evidence="4 5" key="1">
    <citation type="submission" date="2019-02" db="EMBL/GenBank/DDBJ databases">
        <authorList>
            <person name="Li Y."/>
        </authorList>
    </citation>
    <scope>NUCLEOTIDE SEQUENCE [LARGE SCALE GENOMIC DNA]</scope>
    <source>
        <strain evidence="4 5">30C10-4-7</strain>
    </source>
</reference>
<dbReference type="Pfam" id="PF16391">
    <property type="entry name" value="DUF5000"/>
    <property type="match status" value="1"/>
</dbReference>
<protein>
    <submittedName>
        <fullName evidence="4">DUF4959 domain-containing protein</fullName>
    </submittedName>
</protein>
<proteinExistence type="predicted"/>
<dbReference type="InterPro" id="IPR033431">
    <property type="entry name" value="DUF5126"/>
</dbReference>
<sequence length="450" mass="50435">MTIINHYIIRSAIYVFMVLVFAQCSKLPDFENKEIDNVPPGQVAVIKQENIGGGAIIWYSLPEDDDLLGVIARYSRSGEQDGYVETYASVFTDSIRLEGFPDTNPTTVQLITVDESRNRSEPVDVQITPLTSPLEEIRNSLRVDASFGGVLVNWSNLHRFNIGVFLYAENESTGLPEDLSYFSSAEQGTYIFKGFENKSTRFTIQIKDKWGNLSTPLDTTLTPLQRIKIPSKNANGFLWSQYGFEDGSSRWRGDLSTRGGQNYFTNMFDEVPATFYGGGVNNTPSTYIPGSGSNQLVPLYFTIDLGKTFVISDHRLWHDPGNELAGQNMKSYEIWATNERPKQPSDFPNQLASLAYWTSWSVFGGTDAWKNEGGWIKIAECETKPYSGATAPTNADKVHAAENGFAFDIFPEYTGIPFRYIRVVSVLPMWNGNTNPRIAEFELYGAPFDN</sequence>
<evidence type="ECO:0000259" key="1">
    <source>
        <dbReference type="Pfam" id="PF16323"/>
    </source>
</evidence>
<feature type="domain" description="DUF4959" evidence="1">
    <location>
        <begin position="24"/>
        <end position="129"/>
    </location>
</feature>
<evidence type="ECO:0000259" key="3">
    <source>
        <dbReference type="Pfam" id="PF17166"/>
    </source>
</evidence>
<dbReference type="Pfam" id="PF16323">
    <property type="entry name" value="DUF4959"/>
    <property type="match status" value="1"/>
</dbReference>